<keyword evidence="4" id="KW-0560">Oxidoreductase</keyword>
<accession>A0AAD0BSQ3</accession>
<feature type="binding site" description="axial binding residue" evidence="7">
    <location>
        <position position="355"/>
    </location>
    <ligand>
        <name>heme</name>
        <dbReference type="ChEBI" id="CHEBI:30413"/>
    </ligand>
    <ligandPart>
        <name>Fe</name>
        <dbReference type="ChEBI" id="CHEBI:18248"/>
    </ligandPart>
</feature>
<dbReference type="SUPFAM" id="SSF48264">
    <property type="entry name" value="Cytochrome P450"/>
    <property type="match status" value="1"/>
</dbReference>
<dbReference type="CDD" id="cd00302">
    <property type="entry name" value="cytochrome_P450"/>
    <property type="match status" value="1"/>
</dbReference>
<evidence type="ECO:0000256" key="8">
    <source>
        <dbReference type="SAM" id="Phobius"/>
    </source>
</evidence>
<gene>
    <name evidence="9" type="ORF">SmaCSM2_08635</name>
</gene>
<name>A0AAD0BSQ3_STEMA</name>
<dbReference type="InterPro" id="IPR002403">
    <property type="entry name" value="Cyt_P450_E_grp-IV"/>
</dbReference>
<keyword evidence="8" id="KW-1133">Transmembrane helix</keyword>
<evidence type="ECO:0000256" key="6">
    <source>
        <dbReference type="ARBA" id="ARBA00023033"/>
    </source>
</evidence>
<dbReference type="InterPro" id="IPR036396">
    <property type="entry name" value="Cyt_P450_sf"/>
</dbReference>
<dbReference type="Pfam" id="PF00067">
    <property type="entry name" value="p450"/>
    <property type="match status" value="1"/>
</dbReference>
<reference evidence="9 10" key="1">
    <citation type="submission" date="2017-12" db="EMBL/GenBank/DDBJ databases">
        <title>Complete Genome Sequence of Stenotrophomonas maltophilia CSM2.</title>
        <authorList>
            <person name="Castro-Jaimes S."/>
            <person name="Lopez-Leal G."/>
            <person name="Barberena Jonas C."/>
            <person name="Bustos P."/>
            <person name="Perez-Oseguera A."/>
            <person name="Cevallos M.A."/>
        </authorList>
    </citation>
    <scope>NUCLEOTIDE SEQUENCE [LARGE SCALE GENOMIC DNA]</scope>
    <source>
        <strain evidence="9 10">CSM2</strain>
    </source>
</reference>
<keyword evidence="2 7" id="KW-0349">Heme</keyword>
<dbReference type="EMBL" id="CP025298">
    <property type="protein sequence ID" value="AUI07243.1"/>
    <property type="molecule type" value="Genomic_DNA"/>
</dbReference>
<keyword evidence="8" id="KW-0812">Transmembrane</keyword>
<comment type="similarity">
    <text evidence="1">Belongs to the cytochrome P450 family.</text>
</comment>
<evidence type="ECO:0000256" key="5">
    <source>
        <dbReference type="ARBA" id="ARBA00023004"/>
    </source>
</evidence>
<feature type="transmembrane region" description="Helical" evidence="8">
    <location>
        <begin position="211"/>
        <end position="236"/>
    </location>
</feature>
<dbReference type="PRINTS" id="PR00385">
    <property type="entry name" value="P450"/>
</dbReference>
<evidence type="ECO:0000256" key="2">
    <source>
        <dbReference type="ARBA" id="ARBA00022617"/>
    </source>
</evidence>
<keyword evidence="6" id="KW-0503">Monooxygenase</keyword>
<dbReference type="InterPro" id="IPR001128">
    <property type="entry name" value="Cyt_P450"/>
</dbReference>
<evidence type="ECO:0000256" key="1">
    <source>
        <dbReference type="ARBA" id="ARBA00010617"/>
    </source>
</evidence>
<dbReference type="AlphaFoldDB" id="A0AAD0BSQ3"/>
<dbReference type="GO" id="GO:0020037">
    <property type="term" value="F:heme binding"/>
    <property type="evidence" value="ECO:0007669"/>
    <property type="project" value="InterPro"/>
</dbReference>
<organism evidence="9 10">
    <name type="scientific">Stenotrophomonas maltophilia</name>
    <name type="common">Pseudomonas maltophilia</name>
    <name type="synonym">Xanthomonas maltophilia</name>
    <dbReference type="NCBI Taxonomy" id="40324"/>
    <lineage>
        <taxon>Bacteria</taxon>
        <taxon>Pseudomonadati</taxon>
        <taxon>Pseudomonadota</taxon>
        <taxon>Gammaproteobacteria</taxon>
        <taxon>Lysobacterales</taxon>
        <taxon>Lysobacteraceae</taxon>
        <taxon>Stenotrophomonas</taxon>
        <taxon>Stenotrophomonas maltophilia group</taxon>
    </lineage>
</organism>
<evidence type="ECO:0000256" key="3">
    <source>
        <dbReference type="ARBA" id="ARBA00022723"/>
    </source>
</evidence>
<evidence type="ECO:0000313" key="9">
    <source>
        <dbReference type="EMBL" id="AUI07243.1"/>
    </source>
</evidence>
<keyword evidence="3 7" id="KW-0479">Metal-binding</keyword>
<evidence type="ECO:0000256" key="4">
    <source>
        <dbReference type="ARBA" id="ARBA00023002"/>
    </source>
</evidence>
<dbReference type="RefSeq" id="WP_101765284.1">
    <property type="nucleotide sequence ID" value="NZ_CP025298.1"/>
</dbReference>
<dbReference type="GO" id="GO:0004497">
    <property type="term" value="F:monooxygenase activity"/>
    <property type="evidence" value="ECO:0007669"/>
    <property type="project" value="UniProtKB-KW"/>
</dbReference>
<dbReference type="InterPro" id="IPR050196">
    <property type="entry name" value="Cytochrome_P450_Monoox"/>
</dbReference>
<dbReference type="Proteomes" id="UP000234414">
    <property type="component" value="Chromosome"/>
</dbReference>
<evidence type="ECO:0000313" key="10">
    <source>
        <dbReference type="Proteomes" id="UP000234414"/>
    </source>
</evidence>
<dbReference type="GO" id="GO:0005506">
    <property type="term" value="F:iron ion binding"/>
    <property type="evidence" value="ECO:0007669"/>
    <property type="project" value="InterPro"/>
</dbReference>
<dbReference type="Gene3D" id="1.10.630.10">
    <property type="entry name" value="Cytochrome P450"/>
    <property type="match status" value="1"/>
</dbReference>
<protein>
    <submittedName>
        <fullName evidence="9">Cytochrome</fullName>
    </submittedName>
</protein>
<dbReference type="GO" id="GO:0016705">
    <property type="term" value="F:oxidoreductase activity, acting on paired donors, with incorporation or reduction of molecular oxygen"/>
    <property type="evidence" value="ECO:0007669"/>
    <property type="project" value="InterPro"/>
</dbReference>
<keyword evidence="8" id="KW-0472">Membrane</keyword>
<dbReference type="PRINTS" id="PR00465">
    <property type="entry name" value="EP450IV"/>
</dbReference>
<proteinExistence type="inferred from homology"/>
<dbReference type="PANTHER" id="PTHR24291">
    <property type="entry name" value="CYTOCHROME P450 FAMILY 4"/>
    <property type="match status" value="1"/>
</dbReference>
<evidence type="ECO:0000256" key="7">
    <source>
        <dbReference type="PIRSR" id="PIRSR602403-1"/>
    </source>
</evidence>
<comment type="cofactor">
    <cofactor evidence="7">
        <name>heme</name>
        <dbReference type="ChEBI" id="CHEBI:30413"/>
    </cofactor>
</comment>
<dbReference type="PANTHER" id="PTHR24291:SF50">
    <property type="entry name" value="BIFUNCTIONAL ALBAFLAVENONE MONOOXYGENASE_TERPENE SYNTHASE"/>
    <property type="match status" value="1"/>
</dbReference>
<sequence>MDERAADAEVVSIDDLLERVRREGPVLRFNNDVVGIFDPALAVRIDKANTDQHTVPDSLIDFLGLRRGRDPVAWREVRALLSEQAGRLASPGHMRDLYTRMHGFLAQRADRPHDLSELSWWTISQSLLPLLIDGLSRSDVDALIGEQKTRYNAIVLQNFSFWRRIIDFHLSRRAARTVSRHIRRRARGTVPREDFLQSLLPLVQRVGVDRVAYLVSMVLAGMSGLPGITAASLLYAMHRFPHWQARIREETSALSLEQLYALPIKSLPCTSRFVKETLRLWPGLFALHRPASHDIDIEGVCIRKGGAYELSSYFQHHSPEYWQNPDSFDPDRWLPERRQANKGAYVPFGFSSRACIGSAVGHAQLLLFCALVTRDFELTVQDEPTPWMQLEGFAIPVDFIGTLTPRCA</sequence>
<keyword evidence="5 7" id="KW-0408">Iron</keyword>